<reference evidence="2" key="1">
    <citation type="submission" date="2023-05" db="EMBL/GenBank/DDBJ databases">
        <title>Nepenthes gracilis genome sequencing.</title>
        <authorList>
            <person name="Fukushima K."/>
        </authorList>
    </citation>
    <scope>NUCLEOTIDE SEQUENCE</scope>
    <source>
        <strain evidence="2">SING2019-196</strain>
    </source>
</reference>
<feature type="compositionally biased region" description="Basic and acidic residues" evidence="1">
    <location>
        <begin position="107"/>
        <end position="125"/>
    </location>
</feature>
<dbReference type="Proteomes" id="UP001279734">
    <property type="component" value="Unassembled WGS sequence"/>
</dbReference>
<organism evidence="2 3">
    <name type="scientific">Nepenthes gracilis</name>
    <name type="common">Slender pitcher plant</name>
    <dbReference type="NCBI Taxonomy" id="150966"/>
    <lineage>
        <taxon>Eukaryota</taxon>
        <taxon>Viridiplantae</taxon>
        <taxon>Streptophyta</taxon>
        <taxon>Embryophyta</taxon>
        <taxon>Tracheophyta</taxon>
        <taxon>Spermatophyta</taxon>
        <taxon>Magnoliopsida</taxon>
        <taxon>eudicotyledons</taxon>
        <taxon>Gunneridae</taxon>
        <taxon>Pentapetalae</taxon>
        <taxon>Caryophyllales</taxon>
        <taxon>Nepenthaceae</taxon>
        <taxon>Nepenthes</taxon>
    </lineage>
</organism>
<keyword evidence="3" id="KW-1185">Reference proteome</keyword>
<evidence type="ECO:0000256" key="1">
    <source>
        <dbReference type="SAM" id="MobiDB-lite"/>
    </source>
</evidence>
<dbReference type="PANTHER" id="PTHR36402">
    <property type="entry name" value="EXPRESSED PROTEIN"/>
    <property type="match status" value="1"/>
</dbReference>
<protein>
    <submittedName>
        <fullName evidence="2">Uncharacterized protein</fullName>
    </submittedName>
</protein>
<accession>A0AAD3SBX5</accession>
<dbReference type="AlphaFoldDB" id="A0AAD3SBX5"/>
<comment type="caution">
    <text evidence="2">The sequence shown here is derived from an EMBL/GenBank/DDBJ whole genome shotgun (WGS) entry which is preliminary data.</text>
</comment>
<evidence type="ECO:0000313" key="2">
    <source>
        <dbReference type="EMBL" id="GMH08036.1"/>
    </source>
</evidence>
<evidence type="ECO:0000313" key="3">
    <source>
        <dbReference type="Proteomes" id="UP001279734"/>
    </source>
</evidence>
<dbReference type="EMBL" id="BSYO01000008">
    <property type="protein sequence ID" value="GMH08036.1"/>
    <property type="molecule type" value="Genomic_DNA"/>
</dbReference>
<gene>
    <name evidence="2" type="ORF">Nepgr_009876</name>
</gene>
<name>A0AAD3SBX5_NEPGR</name>
<proteinExistence type="predicted"/>
<dbReference type="PANTHER" id="PTHR36402:SF1">
    <property type="entry name" value="EXPRESSED PROTEIN"/>
    <property type="match status" value="1"/>
</dbReference>
<sequence>MATGRQIVRRSSTLLSKTSFSLSTQNFRYSSTVAPSSAADKPSHHNDHKRNHVYLSPNDFIGSWEPHKNPKQAESNLAQLRRDYARQVKELRKQYICEMELQRQEKLRKDEARREEIRREREERKKSKAAAAEARAAERKAFEEDFRQTLLKEKTEKLEYWRTREKERKEKKIEKKQLLHRQSSMWIDERSGFAREDDAALIVLSSVRAILPWPVFSLLTGLFLPSFVLKGENNHLHCEGCFCSCNHWFLLFLNPEKFTHYLPWDLCSVMARLILDSYSTSKFGN</sequence>
<feature type="region of interest" description="Disordered" evidence="1">
    <location>
        <begin position="107"/>
        <end position="132"/>
    </location>
</feature>